<dbReference type="PANTHER" id="PTHR12246">
    <property type="entry name" value="PALMITOYLTRANSFERASE ZDHHC16"/>
    <property type="match status" value="1"/>
</dbReference>
<evidence type="ECO:0000256" key="8">
    <source>
        <dbReference type="SAM" id="MobiDB-lite"/>
    </source>
</evidence>
<dbReference type="EC" id="2.3.1.225" evidence="7"/>
<evidence type="ECO:0000256" key="3">
    <source>
        <dbReference type="ARBA" id="ARBA00022692"/>
    </source>
</evidence>
<keyword evidence="4 7" id="KW-1133">Transmembrane helix</keyword>
<feature type="compositionally biased region" description="Polar residues" evidence="8">
    <location>
        <begin position="296"/>
        <end position="305"/>
    </location>
</feature>
<evidence type="ECO:0000313" key="11">
    <source>
        <dbReference type="RefSeq" id="XP_022327907.1"/>
    </source>
</evidence>
<dbReference type="Pfam" id="PF01529">
    <property type="entry name" value="DHHC"/>
    <property type="match status" value="1"/>
</dbReference>
<feature type="compositionally biased region" description="Polar residues" evidence="8">
    <location>
        <begin position="351"/>
        <end position="360"/>
    </location>
</feature>
<sequence>MAPRALTICCDIVRWIPVVFITAIIVWSYYAYVVQMCFFTVESIAEKVIYLLIYHPILVLFLWSYGKTIFAPIGAVPRQFYLSKSDADKMSRETVEGQKAILVNVAKDLPVLNRTQSGSPRYCEKCHCVKPDRCHHCSVCGQCVLKMDHHCPWVNNCVGFSNYKFFVLFLGYGLLYCFYVAATSLQYFILFWKSGVSKDMGHFHILFLFFVAVMFGISLISLFGYHCYLTACNRSTLESFRAPIFQSGPDKNGFSLGKFNNFTEVFGVDKKLWFIPVFTSETDGVSFPTRNNLQANSNNSYQTMGETPAPSAGDGISYPTRTIDLDSDGLLADRQRWMEEGGESDGGGNLFSGSSQQHLINAQECP</sequence>
<dbReference type="GO" id="GO:0016020">
    <property type="term" value="C:membrane"/>
    <property type="evidence" value="ECO:0007669"/>
    <property type="project" value="UniProtKB-SubCell"/>
</dbReference>
<proteinExistence type="inferred from homology"/>
<keyword evidence="6 7" id="KW-0012">Acyltransferase</keyword>
<keyword evidence="10" id="KW-1185">Reference proteome</keyword>
<keyword evidence="3 7" id="KW-0812">Transmembrane</keyword>
<dbReference type="InterPro" id="IPR001594">
    <property type="entry name" value="Palmitoyltrfase_DHHC"/>
</dbReference>
<feature type="transmembrane region" description="Helical" evidence="7">
    <location>
        <begin position="12"/>
        <end position="32"/>
    </location>
</feature>
<dbReference type="Proteomes" id="UP000694844">
    <property type="component" value="Chromosome 3"/>
</dbReference>
<dbReference type="AlphaFoldDB" id="A0A8B8DID9"/>
<comment type="domain">
    <text evidence="7">The DHHC domain is required for palmitoyltransferase activity.</text>
</comment>
<evidence type="ECO:0000256" key="6">
    <source>
        <dbReference type="ARBA" id="ARBA00023315"/>
    </source>
</evidence>
<feature type="domain" description="Palmitoyltransferase DHHC" evidence="9">
    <location>
        <begin position="118"/>
        <end position="240"/>
    </location>
</feature>
<evidence type="ECO:0000256" key="4">
    <source>
        <dbReference type="ARBA" id="ARBA00022989"/>
    </source>
</evidence>
<dbReference type="KEGG" id="cvn:111127146"/>
<evidence type="ECO:0000256" key="5">
    <source>
        <dbReference type="ARBA" id="ARBA00023136"/>
    </source>
</evidence>
<keyword evidence="5 7" id="KW-0472">Membrane</keyword>
<gene>
    <name evidence="11" type="primary">LOC111127146</name>
</gene>
<evidence type="ECO:0000256" key="2">
    <source>
        <dbReference type="ARBA" id="ARBA00022679"/>
    </source>
</evidence>
<feature type="region of interest" description="Disordered" evidence="8">
    <location>
        <begin position="337"/>
        <end position="366"/>
    </location>
</feature>
<organism evidence="10 11">
    <name type="scientific">Crassostrea virginica</name>
    <name type="common">Eastern oyster</name>
    <dbReference type="NCBI Taxonomy" id="6565"/>
    <lineage>
        <taxon>Eukaryota</taxon>
        <taxon>Metazoa</taxon>
        <taxon>Spiralia</taxon>
        <taxon>Lophotrochozoa</taxon>
        <taxon>Mollusca</taxon>
        <taxon>Bivalvia</taxon>
        <taxon>Autobranchia</taxon>
        <taxon>Pteriomorphia</taxon>
        <taxon>Ostreida</taxon>
        <taxon>Ostreoidea</taxon>
        <taxon>Ostreidae</taxon>
        <taxon>Crassostrea</taxon>
    </lineage>
</organism>
<feature type="transmembrane region" description="Helical" evidence="7">
    <location>
        <begin position="203"/>
        <end position="225"/>
    </location>
</feature>
<feature type="transmembrane region" description="Helical" evidence="7">
    <location>
        <begin position="44"/>
        <end position="65"/>
    </location>
</feature>
<accession>A0A8B8DID9</accession>
<evidence type="ECO:0000256" key="1">
    <source>
        <dbReference type="ARBA" id="ARBA00004141"/>
    </source>
</evidence>
<dbReference type="InterPro" id="IPR039859">
    <property type="entry name" value="PFA4/ZDH16/20/ERF2-like"/>
</dbReference>
<comment type="subcellular location">
    <subcellularLocation>
        <location evidence="1">Membrane</location>
        <topology evidence="1">Multi-pass membrane protein</topology>
    </subcellularLocation>
</comment>
<dbReference type="GO" id="GO:0019706">
    <property type="term" value="F:protein-cysteine S-palmitoyltransferase activity"/>
    <property type="evidence" value="ECO:0007669"/>
    <property type="project" value="UniProtKB-EC"/>
</dbReference>
<keyword evidence="2 7" id="KW-0808">Transferase</keyword>
<protein>
    <recommendedName>
        <fullName evidence="7">Palmitoyltransferase</fullName>
        <ecNumber evidence="7">2.3.1.225</ecNumber>
    </recommendedName>
</protein>
<evidence type="ECO:0000256" key="7">
    <source>
        <dbReference type="RuleBase" id="RU079119"/>
    </source>
</evidence>
<comment type="similarity">
    <text evidence="7">Belongs to the DHHC palmitoyltransferase family.</text>
</comment>
<dbReference type="RefSeq" id="XP_022327907.1">
    <property type="nucleotide sequence ID" value="XM_022472199.1"/>
</dbReference>
<evidence type="ECO:0000259" key="9">
    <source>
        <dbReference type="Pfam" id="PF01529"/>
    </source>
</evidence>
<dbReference type="GeneID" id="111127146"/>
<feature type="region of interest" description="Disordered" evidence="8">
    <location>
        <begin position="296"/>
        <end position="315"/>
    </location>
</feature>
<feature type="transmembrane region" description="Helical" evidence="7">
    <location>
        <begin position="165"/>
        <end position="191"/>
    </location>
</feature>
<reference evidence="11" key="1">
    <citation type="submission" date="2025-08" db="UniProtKB">
        <authorList>
            <consortium name="RefSeq"/>
        </authorList>
    </citation>
    <scope>IDENTIFICATION</scope>
    <source>
        <tissue evidence="11">Whole sample</tissue>
    </source>
</reference>
<dbReference type="PROSITE" id="PS50216">
    <property type="entry name" value="DHHC"/>
    <property type="match status" value="1"/>
</dbReference>
<dbReference type="OrthoDB" id="9909019at2759"/>
<comment type="catalytic activity">
    <reaction evidence="7">
        <text>L-cysteinyl-[protein] + hexadecanoyl-CoA = S-hexadecanoyl-L-cysteinyl-[protein] + CoA</text>
        <dbReference type="Rhea" id="RHEA:36683"/>
        <dbReference type="Rhea" id="RHEA-COMP:10131"/>
        <dbReference type="Rhea" id="RHEA-COMP:11032"/>
        <dbReference type="ChEBI" id="CHEBI:29950"/>
        <dbReference type="ChEBI" id="CHEBI:57287"/>
        <dbReference type="ChEBI" id="CHEBI:57379"/>
        <dbReference type="ChEBI" id="CHEBI:74151"/>
        <dbReference type="EC" id="2.3.1.225"/>
    </reaction>
</comment>
<evidence type="ECO:0000313" key="10">
    <source>
        <dbReference type="Proteomes" id="UP000694844"/>
    </source>
</evidence>
<name>A0A8B8DID9_CRAVI</name>